<name>A0A3M7RFE7_BRAPC</name>
<keyword evidence="2" id="KW-1185">Reference proteome</keyword>
<dbReference type="Proteomes" id="UP000276133">
    <property type="component" value="Unassembled WGS sequence"/>
</dbReference>
<proteinExistence type="predicted"/>
<sequence length="535" mass="60791">MFIILHFRFDTWISGSFIYWRRGIVHMIFNCQIPKGNYARKNANKANSYLVISIIVKLQKLRNLPKNFGIFSILLDKKRNFSVKQFYVYDLNFFSFIFTFFYQFYTEEKCESPKNYKIFALLRLAYKNFIQPTLVFLMGRLSLVELDVLVPLLFETLKFLSDSSDIECCLRCEATALRPPSVESLDSADCARVPTTGISAASSWSVSWSLLLCSSSSVLASSDVRLSVDCFDSFRLSSLLLSSKRERMLYEDDVAGVQGLGVALVNGKRRCKTIYRNATISERSVIQPSCAYDWKKWAMMHKRTGCFLDFVQFVGFGAPVHSGRVGVSGRGRWRARGRGHGAVGHRSGAIGGVGRVVGGGRIGHLQIVVGALGSGWVEQVVERRPAHCEVDPVGTEGPGQGRLRSRLLVRIHHIISSQSLVKFSTRDNLQAYFQDLDKVIGIVWNFQKDYVAHLDARMFLVNLFKIVKTEPWSVGMEITLVVEWSLKKIILLMKLELFLRNKKKFCFTIRNSLVINESGTYSRYVQFLLLSKKES</sequence>
<accession>A0A3M7RFE7</accession>
<evidence type="ECO:0000313" key="2">
    <source>
        <dbReference type="Proteomes" id="UP000276133"/>
    </source>
</evidence>
<reference evidence="1 2" key="1">
    <citation type="journal article" date="2018" name="Sci. Rep.">
        <title>Genomic signatures of local adaptation to the degree of environmental predictability in rotifers.</title>
        <authorList>
            <person name="Franch-Gras L."/>
            <person name="Hahn C."/>
            <person name="Garcia-Roger E.M."/>
            <person name="Carmona M.J."/>
            <person name="Serra M."/>
            <person name="Gomez A."/>
        </authorList>
    </citation>
    <scope>NUCLEOTIDE SEQUENCE [LARGE SCALE GENOMIC DNA]</scope>
    <source>
        <strain evidence="1">HYR1</strain>
    </source>
</reference>
<dbReference type="EMBL" id="REGN01003554">
    <property type="protein sequence ID" value="RNA21978.1"/>
    <property type="molecule type" value="Genomic_DNA"/>
</dbReference>
<comment type="caution">
    <text evidence="1">The sequence shown here is derived from an EMBL/GenBank/DDBJ whole genome shotgun (WGS) entry which is preliminary data.</text>
</comment>
<evidence type="ECO:0000313" key="1">
    <source>
        <dbReference type="EMBL" id="RNA21978.1"/>
    </source>
</evidence>
<protein>
    <submittedName>
        <fullName evidence="1">Uncharacterized protein</fullName>
    </submittedName>
</protein>
<organism evidence="1 2">
    <name type="scientific">Brachionus plicatilis</name>
    <name type="common">Marine rotifer</name>
    <name type="synonym">Brachionus muelleri</name>
    <dbReference type="NCBI Taxonomy" id="10195"/>
    <lineage>
        <taxon>Eukaryota</taxon>
        <taxon>Metazoa</taxon>
        <taxon>Spiralia</taxon>
        <taxon>Gnathifera</taxon>
        <taxon>Rotifera</taxon>
        <taxon>Eurotatoria</taxon>
        <taxon>Monogononta</taxon>
        <taxon>Pseudotrocha</taxon>
        <taxon>Ploima</taxon>
        <taxon>Brachionidae</taxon>
        <taxon>Brachionus</taxon>
    </lineage>
</organism>
<dbReference type="AlphaFoldDB" id="A0A3M7RFE7"/>
<gene>
    <name evidence="1" type="ORF">BpHYR1_037168</name>
</gene>